<gene>
    <name evidence="6" type="ORF">OCOJLMKI_3698</name>
</gene>
<dbReference type="EMBL" id="BPQP01000061">
    <property type="protein sequence ID" value="GJD96477.1"/>
    <property type="molecule type" value="Genomic_DNA"/>
</dbReference>
<dbReference type="Pfam" id="PF01124">
    <property type="entry name" value="MAPEG"/>
    <property type="match status" value="1"/>
</dbReference>
<comment type="caution">
    <text evidence="6">The sequence shown here is derived from an EMBL/GenBank/DDBJ whole genome shotgun (WGS) entry which is preliminary data.</text>
</comment>
<dbReference type="RefSeq" id="WP_238245577.1">
    <property type="nucleotide sequence ID" value="NZ_BPQP01000061.1"/>
</dbReference>
<evidence type="ECO:0000256" key="4">
    <source>
        <dbReference type="ARBA" id="ARBA00023136"/>
    </source>
</evidence>
<evidence type="ECO:0000256" key="2">
    <source>
        <dbReference type="ARBA" id="ARBA00022692"/>
    </source>
</evidence>
<evidence type="ECO:0000256" key="5">
    <source>
        <dbReference type="SAM" id="Phobius"/>
    </source>
</evidence>
<reference evidence="6" key="1">
    <citation type="journal article" date="2021" name="Front. Microbiol.">
        <title>Comprehensive Comparative Genomics and Phenotyping of Methylobacterium Species.</title>
        <authorList>
            <person name="Alessa O."/>
            <person name="Ogura Y."/>
            <person name="Fujitani Y."/>
            <person name="Takami H."/>
            <person name="Hayashi T."/>
            <person name="Sahin N."/>
            <person name="Tani A."/>
        </authorList>
    </citation>
    <scope>NUCLEOTIDE SEQUENCE</scope>
    <source>
        <strain evidence="6">DSM 19015</strain>
    </source>
</reference>
<evidence type="ECO:0008006" key="8">
    <source>
        <dbReference type="Google" id="ProtNLM"/>
    </source>
</evidence>
<dbReference type="InterPro" id="IPR001129">
    <property type="entry name" value="Membr-assoc_MAPEG"/>
</dbReference>
<accession>A0ABQ4S3Y6</accession>
<reference evidence="6" key="2">
    <citation type="submission" date="2021-08" db="EMBL/GenBank/DDBJ databases">
        <authorList>
            <person name="Tani A."/>
            <person name="Ola A."/>
            <person name="Ogura Y."/>
            <person name="Katsura K."/>
            <person name="Hayashi T."/>
        </authorList>
    </citation>
    <scope>NUCLEOTIDE SEQUENCE</scope>
    <source>
        <strain evidence="6">DSM 19015</strain>
    </source>
</reference>
<dbReference type="SUPFAM" id="SSF161084">
    <property type="entry name" value="MAPEG domain-like"/>
    <property type="match status" value="1"/>
</dbReference>
<feature type="transmembrane region" description="Helical" evidence="5">
    <location>
        <begin position="62"/>
        <end position="81"/>
    </location>
</feature>
<feature type="transmembrane region" description="Helical" evidence="5">
    <location>
        <begin position="118"/>
        <end position="137"/>
    </location>
</feature>
<evidence type="ECO:0000313" key="6">
    <source>
        <dbReference type="EMBL" id="GJD96477.1"/>
    </source>
</evidence>
<sequence length="138" mass="15116">MKIYILQPVIAQIGLMVALYIWLTVARTLAVRRGEVKYDAFVLGRSEPLRIARVTRNLANQFELPVLFVGCVALLVALDAVTPFDVAMAWAFVAGRVAHMLVQTLTDNVPLRGQVFTLNFLAFLGIAAHLALISVGLP</sequence>
<protein>
    <recommendedName>
        <fullName evidence="8">MAPEG family protein</fullName>
    </recommendedName>
</protein>
<feature type="transmembrane region" description="Helical" evidence="5">
    <location>
        <begin position="6"/>
        <end position="23"/>
    </location>
</feature>
<dbReference type="Gene3D" id="1.20.120.550">
    <property type="entry name" value="Membrane associated eicosanoid/glutathione metabolism-like domain"/>
    <property type="match status" value="1"/>
</dbReference>
<proteinExistence type="predicted"/>
<evidence type="ECO:0000256" key="1">
    <source>
        <dbReference type="ARBA" id="ARBA00004370"/>
    </source>
</evidence>
<dbReference type="InterPro" id="IPR023352">
    <property type="entry name" value="MAPEG-like_dom_sf"/>
</dbReference>
<evidence type="ECO:0000256" key="3">
    <source>
        <dbReference type="ARBA" id="ARBA00022989"/>
    </source>
</evidence>
<keyword evidence="2 5" id="KW-0812">Transmembrane</keyword>
<keyword evidence="3 5" id="KW-1133">Transmembrane helix</keyword>
<keyword evidence="7" id="KW-1185">Reference proteome</keyword>
<keyword evidence="4 5" id="KW-0472">Membrane</keyword>
<organism evidence="6 7">
    <name type="scientific">Methylobacterium iners</name>
    <dbReference type="NCBI Taxonomy" id="418707"/>
    <lineage>
        <taxon>Bacteria</taxon>
        <taxon>Pseudomonadati</taxon>
        <taxon>Pseudomonadota</taxon>
        <taxon>Alphaproteobacteria</taxon>
        <taxon>Hyphomicrobiales</taxon>
        <taxon>Methylobacteriaceae</taxon>
        <taxon>Methylobacterium</taxon>
    </lineage>
</organism>
<comment type="subcellular location">
    <subcellularLocation>
        <location evidence="1">Membrane</location>
    </subcellularLocation>
</comment>
<name>A0ABQ4S3Y6_9HYPH</name>
<dbReference type="Proteomes" id="UP001055125">
    <property type="component" value="Unassembled WGS sequence"/>
</dbReference>
<evidence type="ECO:0000313" key="7">
    <source>
        <dbReference type="Proteomes" id="UP001055125"/>
    </source>
</evidence>